<dbReference type="RefSeq" id="WP_279297892.1">
    <property type="nucleotide sequence ID" value="NZ_JAOTIF010000012.1"/>
</dbReference>
<dbReference type="PANTHER" id="PTHR38436">
    <property type="entry name" value="POLYKETIDE CYCLASE SNOAL-LIKE DOMAIN"/>
    <property type="match status" value="1"/>
</dbReference>
<dbReference type="PROSITE" id="PS51257">
    <property type="entry name" value="PROKAR_LIPOPROTEIN"/>
    <property type="match status" value="1"/>
</dbReference>
<dbReference type="GO" id="GO:0030638">
    <property type="term" value="P:polyketide metabolic process"/>
    <property type="evidence" value="ECO:0007669"/>
    <property type="project" value="InterPro"/>
</dbReference>
<evidence type="ECO:0000313" key="2">
    <source>
        <dbReference type="EMBL" id="MCU7550452.1"/>
    </source>
</evidence>
<dbReference type="SUPFAM" id="SSF54427">
    <property type="entry name" value="NTF2-like"/>
    <property type="match status" value="1"/>
</dbReference>
<sequence length="176" mass="19509">MKRIFLLIPVACLFFAACNNPQTTASNEKMDTAGENKEERNKKIALESVDGINAHNIDMALKNVTPDAVDYGDGSMDAIKGIDSIKASVSSWLNAFPDVKGENLKSVADGDLVMVWGDWSGTWKNDFMGQKATDKSYKIKDVDIFRFNDEGKITEHHFVQSPLTSMVQVGMKMPEK</sequence>
<dbReference type="AlphaFoldDB" id="A0A9X2XXF0"/>
<dbReference type="PANTHER" id="PTHR38436:SF1">
    <property type="entry name" value="ESTER CYCLASE"/>
    <property type="match status" value="1"/>
</dbReference>
<gene>
    <name evidence="2" type="ORF">OCK74_15125</name>
</gene>
<evidence type="ECO:0000256" key="1">
    <source>
        <dbReference type="SAM" id="SignalP"/>
    </source>
</evidence>
<name>A0A9X2XXF0_9BACT</name>
<proteinExistence type="predicted"/>
<dbReference type="Proteomes" id="UP001155483">
    <property type="component" value="Unassembled WGS sequence"/>
</dbReference>
<feature type="signal peptide" evidence="1">
    <location>
        <begin position="1"/>
        <end position="25"/>
    </location>
</feature>
<evidence type="ECO:0000313" key="3">
    <source>
        <dbReference type="Proteomes" id="UP001155483"/>
    </source>
</evidence>
<organism evidence="2 3">
    <name type="scientific">Paraflavisolibacter caeni</name>
    <dbReference type="NCBI Taxonomy" id="2982496"/>
    <lineage>
        <taxon>Bacteria</taxon>
        <taxon>Pseudomonadati</taxon>
        <taxon>Bacteroidota</taxon>
        <taxon>Chitinophagia</taxon>
        <taxon>Chitinophagales</taxon>
        <taxon>Chitinophagaceae</taxon>
        <taxon>Paraflavisolibacter</taxon>
    </lineage>
</organism>
<keyword evidence="3" id="KW-1185">Reference proteome</keyword>
<keyword evidence="1" id="KW-0732">Signal</keyword>
<reference evidence="2" key="2">
    <citation type="submission" date="2023-04" db="EMBL/GenBank/DDBJ databases">
        <title>Paracnuella aquatica gen. nov., sp. nov., a member of the family Chitinophagaceae isolated from a hot spring.</title>
        <authorList>
            <person name="Wang C."/>
        </authorList>
    </citation>
    <scope>NUCLEOTIDE SEQUENCE</scope>
    <source>
        <strain evidence="2">LB-8</strain>
    </source>
</reference>
<protein>
    <submittedName>
        <fullName evidence="2">Ester cyclase</fullName>
    </submittedName>
</protein>
<dbReference type="InterPro" id="IPR009959">
    <property type="entry name" value="Cyclase_SnoaL-like"/>
</dbReference>
<dbReference type="InterPro" id="IPR032710">
    <property type="entry name" value="NTF2-like_dom_sf"/>
</dbReference>
<dbReference type="Gene3D" id="3.10.450.50">
    <property type="match status" value="1"/>
</dbReference>
<comment type="caution">
    <text evidence="2">The sequence shown here is derived from an EMBL/GenBank/DDBJ whole genome shotgun (WGS) entry which is preliminary data.</text>
</comment>
<feature type="chain" id="PRO_5040748053" evidence="1">
    <location>
        <begin position="26"/>
        <end position="176"/>
    </location>
</feature>
<dbReference type="Pfam" id="PF07366">
    <property type="entry name" value="SnoaL"/>
    <property type="match status" value="1"/>
</dbReference>
<reference evidence="2" key="1">
    <citation type="submission" date="2022-09" db="EMBL/GenBank/DDBJ databases">
        <authorList>
            <person name="Yuan C."/>
            <person name="Ke Z."/>
        </authorList>
    </citation>
    <scope>NUCLEOTIDE SEQUENCE</scope>
    <source>
        <strain evidence="2">LB-8</strain>
    </source>
</reference>
<accession>A0A9X2XXF0</accession>
<dbReference type="EMBL" id="JAOTIF010000012">
    <property type="protein sequence ID" value="MCU7550452.1"/>
    <property type="molecule type" value="Genomic_DNA"/>
</dbReference>